<dbReference type="Proteomes" id="UP000516862">
    <property type="component" value="Chromosome"/>
</dbReference>
<evidence type="ECO:0000313" key="1">
    <source>
        <dbReference type="EMBL" id="QNX04851.1"/>
    </source>
</evidence>
<dbReference type="Pfam" id="PF16162">
    <property type="entry name" value="KwaB"/>
    <property type="match status" value="1"/>
</dbReference>
<protein>
    <submittedName>
        <fullName evidence="1">DUF4868 domain-containing protein</fullName>
    </submittedName>
</protein>
<accession>A0A7H2QJP5</accession>
<evidence type="ECO:0000313" key="2">
    <source>
        <dbReference type="Proteomes" id="UP000516862"/>
    </source>
</evidence>
<sequence length="321" mass="36130">MNLDNLKKSVNYFIDNYDDVGVSVYAILKNRGDSDPVKIDIESEALNGLKKIFVQSIKECVFDNDDLTVLNLSSSDERLNALYIYDLEIPSELATINTVISTDDLPKLNLNQHDLSSIKALLIELGNDEKQIVLYKTLAQVNIFKRSGLFLKKSKSRLEKIDDEFLRISSGFQMFQVDGALLVVDLQTIEKSFGFHDVIKKEAALGVAAVEKIQLVQNQEVLLELLDDIKYARRFTKIAKSSPVLKSGIPNNEIIQFCQNFPTLTGKIRFNEAADKIILDTKVSKDLFIQLLMDNFLTSELTKSYYSSVAKDSLDKGVANN</sequence>
<dbReference type="InterPro" id="IPR048119">
    <property type="entry name" value="KwaB"/>
</dbReference>
<dbReference type="NCBIfam" id="NF041623">
    <property type="entry name" value="KwaB"/>
    <property type="match status" value="1"/>
</dbReference>
<dbReference type="EMBL" id="CP061561">
    <property type="protein sequence ID" value="QNX04851.1"/>
    <property type="molecule type" value="Genomic_DNA"/>
</dbReference>
<reference evidence="2" key="1">
    <citation type="submission" date="2020-09" db="EMBL/GenBank/DDBJ databases">
        <title>Clinical and molecular characterization of Acinetobacter seifertii in Taiwan.</title>
        <authorList>
            <person name="Li L.-H."/>
            <person name="Yang Y.-S."/>
            <person name="Sun J.-R."/>
            <person name="Huang T.-W."/>
            <person name="Huang W.-C."/>
            <person name="Wang Y.-C."/>
            <person name="Kuo T.-H."/>
            <person name="Kuo S.-C."/>
            <person name="Chen T.-L."/>
        </authorList>
    </citation>
    <scope>NUCLEOTIDE SEQUENCE [LARGE SCALE GENOMIC DNA]</scope>
    <source>
        <strain evidence="2">AS73</strain>
    </source>
</reference>
<name>A0A7H2QJP5_9GAMM</name>
<dbReference type="RefSeq" id="WP_043971149.1">
    <property type="nucleotide sequence ID" value="NZ_BKEE01000014.1"/>
</dbReference>
<organism evidence="1 2">
    <name type="scientific">Acinetobacter seifertii</name>
    <dbReference type="NCBI Taxonomy" id="1530123"/>
    <lineage>
        <taxon>Bacteria</taxon>
        <taxon>Pseudomonadati</taxon>
        <taxon>Pseudomonadota</taxon>
        <taxon>Gammaproteobacteria</taxon>
        <taxon>Moraxellales</taxon>
        <taxon>Moraxellaceae</taxon>
        <taxon>Acinetobacter</taxon>
        <taxon>Acinetobacter calcoaceticus/baumannii complex</taxon>
    </lineage>
</organism>
<gene>
    <name evidence="1" type="ORF">IC796_16340</name>
</gene>
<reference evidence="1 2" key="2">
    <citation type="submission" date="2020-09" db="EMBL/GenBank/DDBJ databases">
        <authorList>
            <person name="Chen F.-J."/>
            <person name="Lee Y.-T."/>
        </authorList>
    </citation>
    <scope>NUCLEOTIDE SEQUENCE [LARGE SCALE GENOMIC DNA]</scope>
    <source>
        <strain evidence="1 2">AS73</strain>
    </source>
</reference>
<dbReference type="AlphaFoldDB" id="A0A7H2QJP5"/>
<proteinExistence type="predicted"/>
<dbReference type="InterPro" id="IPR032359">
    <property type="entry name" value="KwaB-like"/>
</dbReference>